<sequence>MMFQVDEVTPAASPLPTVPLSSVSPGALAVGGDPDRRVLAPGGVHPLLAAVGRAFAEHRPLVLSPDAVWLTIAQGVAQHVRLHAEELRDHLVSHRGRRDLTVPVTAVPVDAAGWSRAVDQFADLLEGEVGELPGCDFSTSTAVDRTAGRVVMLDVYSPYFALVMVAVCGIPTVTLTGTVADWRRIADRVDTLDRYGLHEWRRSLAPIAAQFVRAAAGDVDTAFWRRIYNPVDAYGGELITGWAARLYPYLLEDGGIDRPNPLLELPLDEPRDLTVDHRSYRGPGISSAGVPATLSKVRITINDRTLDQLSAVELHAGLVGIAQDPDGALRPVAGWHLLPATVHIDHVLDRIVAEHETTPPVANRFKPYAVSAEALALYRRFGSAAARNQGGWRVLPVADHKHVRRDQVPVTAIAEFADGRSLAVGHHHHPSAAAYWVICGIGENPDRSHPLDPPHRLLEAPADIPVIGTSLAEILERLLDGADLAGLQTCRLSDLDAST</sequence>
<dbReference type="Proteomes" id="UP000622552">
    <property type="component" value="Unassembled WGS sequence"/>
</dbReference>
<reference evidence="1" key="1">
    <citation type="submission" date="2020-11" db="EMBL/GenBank/DDBJ databases">
        <title>Sequencing the genomes of 1000 actinobacteria strains.</title>
        <authorList>
            <person name="Klenk H.-P."/>
        </authorList>
    </citation>
    <scope>NUCLEOTIDE SEQUENCE</scope>
    <source>
        <strain evidence="1">DSM 45356</strain>
    </source>
</reference>
<evidence type="ECO:0008006" key="3">
    <source>
        <dbReference type="Google" id="ProtNLM"/>
    </source>
</evidence>
<organism evidence="1 2">
    <name type="scientific">Longispora fulva</name>
    <dbReference type="NCBI Taxonomy" id="619741"/>
    <lineage>
        <taxon>Bacteria</taxon>
        <taxon>Bacillati</taxon>
        <taxon>Actinomycetota</taxon>
        <taxon>Actinomycetes</taxon>
        <taxon>Micromonosporales</taxon>
        <taxon>Micromonosporaceae</taxon>
        <taxon>Longispora</taxon>
    </lineage>
</organism>
<keyword evidence="2" id="KW-1185">Reference proteome</keyword>
<accession>A0A8J7GGW3</accession>
<name>A0A8J7GGW3_9ACTN</name>
<evidence type="ECO:0000313" key="1">
    <source>
        <dbReference type="EMBL" id="MBG6134114.1"/>
    </source>
</evidence>
<dbReference type="PANTHER" id="PTHR31252:SF11">
    <property type="entry name" value="DUF4419 DOMAIN-CONTAINING PROTEIN"/>
    <property type="match status" value="1"/>
</dbReference>
<dbReference type="Pfam" id="PF14388">
    <property type="entry name" value="DUF4419"/>
    <property type="match status" value="1"/>
</dbReference>
<dbReference type="EMBL" id="JADOUF010000001">
    <property type="protein sequence ID" value="MBG6134114.1"/>
    <property type="molecule type" value="Genomic_DNA"/>
</dbReference>
<dbReference type="AlphaFoldDB" id="A0A8J7GGW3"/>
<dbReference type="PANTHER" id="PTHR31252">
    <property type="entry name" value="DUF4419 DOMAIN-CONTAINING PROTEIN"/>
    <property type="match status" value="1"/>
</dbReference>
<evidence type="ECO:0000313" key="2">
    <source>
        <dbReference type="Proteomes" id="UP000622552"/>
    </source>
</evidence>
<dbReference type="InterPro" id="IPR025533">
    <property type="entry name" value="DUF4419"/>
</dbReference>
<comment type="caution">
    <text evidence="1">The sequence shown here is derived from an EMBL/GenBank/DDBJ whole genome shotgun (WGS) entry which is preliminary data.</text>
</comment>
<gene>
    <name evidence="1" type="ORF">IW245_000308</name>
</gene>
<proteinExistence type="predicted"/>
<protein>
    <recommendedName>
        <fullName evidence="3">DUF4419 domain-containing protein</fullName>
    </recommendedName>
</protein>